<feature type="domain" description="Alpha/beta hydrolase fold-3" evidence="2">
    <location>
        <begin position="111"/>
        <end position="355"/>
    </location>
</feature>
<accession>A0AAV6XK51</accession>
<dbReference type="PANTHER" id="PTHR23024">
    <property type="entry name" value="ARYLACETAMIDE DEACETYLASE"/>
    <property type="match status" value="1"/>
</dbReference>
<name>A0AAV6XK51_9LAMI</name>
<dbReference type="InterPro" id="IPR029058">
    <property type="entry name" value="AB_hydrolase_fold"/>
</dbReference>
<comment type="similarity">
    <text evidence="1">Belongs to the 'GDXG' lipolytic enzyme family.</text>
</comment>
<dbReference type="InterPro" id="IPR050466">
    <property type="entry name" value="Carboxylest/Gibb_receptor"/>
</dbReference>
<comment type="caution">
    <text evidence="3">The sequence shown here is derived from an EMBL/GenBank/DDBJ whole genome shotgun (WGS) entry which is preliminary data.</text>
</comment>
<dbReference type="SUPFAM" id="SSF53474">
    <property type="entry name" value="alpha/beta-Hydrolases"/>
    <property type="match status" value="1"/>
</dbReference>
<dbReference type="InterPro" id="IPR013094">
    <property type="entry name" value="AB_hydrolase_3"/>
</dbReference>
<dbReference type="GO" id="GO:0016787">
    <property type="term" value="F:hydrolase activity"/>
    <property type="evidence" value="ECO:0007669"/>
    <property type="project" value="InterPro"/>
</dbReference>
<proteinExistence type="inferred from homology"/>
<organism evidence="3 4">
    <name type="scientific">Buddleja alternifolia</name>
    <dbReference type="NCBI Taxonomy" id="168488"/>
    <lineage>
        <taxon>Eukaryota</taxon>
        <taxon>Viridiplantae</taxon>
        <taxon>Streptophyta</taxon>
        <taxon>Embryophyta</taxon>
        <taxon>Tracheophyta</taxon>
        <taxon>Spermatophyta</taxon>
        <taxon>Magnoliopsida</taxon>
        <taxon>eudicotyledons</taxon>
        <taxon>Gunneridae</taxon>
        <taxon>Pentapetalae</taxon>
        <taxon>asterids</taxon>
        <taxon>lamiids</taxon>
        <taxon>Lamiales</taxon>
        <taxon>Scrophulariaceae</taxon>
        <taxon>Buddlejeae</taxon>
        <taxon>Buddleja</taxon>
    </lineage>
</organism>
<evidence type="ECO:0000313" key="3">
    <source>
        <dbReference type="EMBL" id="KAG8383324.1"/>
    </source>
</evidence>
<sequence length="383" mass="43661">MDSSTEISKQPPPQQRRLPVLPWKTRITLFFLNAVTDASRRSDGTVNRRLFRFLDSLSLKTPPNSNPRNGGVKTSDITVDTSRNLWFRLYVPPASSATTTSDSDQPLLPLVVFFHGGGFVYLAPDFKAYDDVCRRFCSQVPAVIVSVNYRLAPEHSYPAQYDDGFDVLKFLDDQTHLLPENADLSRCFLAGDSAGANLAHHVAVRASQSKFTHLKARSPAHLYILQTHTHTHMYIYYINLRGVRGLVAIQPFFGGEERTKSEMELAEVDAIVTTKRTDWMWKSFMPGGDRDHQVINVSGPRAFDISKLDCFPPTMVVVAAFDSLKDWQLRYYEWLKNSGKQAYLVHYPTMFHAFYVFPELPESAHLVSQVKHFIHNHYCMSQH</sequence>
<dbReference type="Pfam" id="PF07859">
    <property type="entry name" value="Abhydrolase_3"/>
    <property type="match status" value="1"/>
</dbReference>
<protein>
    <recommendedName>
        <fullName evidence="2">Alpha/beta hydrolase fold-3 domain-containing protein</fullName>
    </recommendedName>
</protein>
<evidence type="ECO:0000259" key="2">
    <source>
        <dbReference type="Pfam" id="PF07859"/>
    </source>
</evidence>
<keyword evidence="4" id="KW-1185">Reference proteome</keyword>
<evidence type="ECO:0000256" key="1">
    <source>
        <dbReference type="ARBA" id="ARBA00010515"/>
    </source>
</evidence>
<dbReference type="EMBL" id="WHWC01000004">
    <property type="protein sequence ID" value="KAG8383324.1"/>
    <property type="molecule type" value="Genomic_DNA"/>
</dbReference>
<gene>
    <name evidence="3" type="ORF">BUALT_Bualt04G0000700</name>
</gene>
<dbReference type="Gene3D" id="3.40.50.1820">
    <property type="entry name" value="alpha/beta hydrolase"/>
    <property type="match status" value="1"/>
</dbReference>
<dbReference type="Proteomes" id="UP000826271">
    <property type="component" value="Unassembled WGS sequence"/>
</dbReference>
<evidence type="ECO:0000313" key="4">
    <source>
        <dbReference type="Proteomes" id="UP000826271"/>
    </source>
</evidence>
<dbReference type="AlphaFoldDB" id="A0AAV6XK51"/>
<dbReference type="PANTHER" id="PTHR23024:SF24">
    <property type="entry name" value="ALPHA_BETA HYDROLASE FOLD-3 DOMAIN-CONTAINING PROTEIN"/>
    <property type="match status" value="1"/>
</dbReference>
<reference evidence="3" key="1">
    <citation type="submission" date="2019-10" db="EMBL/GenBank/DDBJ databases">
        <authorList>
            <person name="Zhang R."/>
            <person name="Pan Y."/>
            <person name="Wang J."/>
            <person name="Ma R."/>
            <person name="Yu S."/>
        </authorList>
    </citation>
    <scope>NUCLEOTIDE SEQUENCE</scope>
    <source>
        <strain evidence="3">LA-IB0</strain>
        <tissue evidence="3">Leaf</tissue>
    </source>
</reference>